<comment type="caution">
    <text evidence="6">The sequence shown here is derived from an EMBL/GenBank/DDBJ whole genome shotgun (WGS) entry which is preliminary data.</text>
</comment>
<evidence type="ECO:0000256" key="3">
    <source>
        <dbReference type="SAM" id="MobiDB-lite"/>
    </source>
</evidence>
<dbReference type="PANTHER" id="PTHR22702">
    <property type="entry name" value="PROTEASE-ASSOCIATED DOMAIN-CONTAINING PROTEIN"/>
    <property type="match status" value="1"/>
</dbReference>
<dbReference type="Proteomes" id="UP001146120">
    <property type="component" value="Unassembled WGS sequence"/>
</dbReference>
<evidence type="ECO:0000256" key="2">
    <source>
        <dbReference type="ARBA" id="ARBA00023180"/>
    </source>
</evidence>
<evidence type="ECO:0000256" key="4">
    <source>
        <dbReference type="SAM" id="SignalP"/>
    </source>
</evidence>
<reference evidence="6" key="1">
    <citation type="submission" date="2022-11" db="EMBL/GenBank/DDBJ databases">
        <authorList>
            <person name="Morgan W.R."/>
            <person name="Tartar A."/>
        </authorList>
    </citation>
    <scope>NUCLEOTIDE SEQUENCE</scope>
    <source>
        <strain evidence="6">ARSEF 373</strain>
    </source>
</reference>
<dbReference type="AlphaFoldDB" id="A0AAV2YXX1"/>
<protein>
    <recommendedName>
        <fullName evidence="5">PA domain-containing protein</fullName>
    </recommendedName>
</protein>
<gene>
    <name evidence="6" type="ORF">N0F65_011278</name>
</gene>
<feature type="region of interest" description="Disordered" evidence="3">
    <location>
        <begin position="407"/>
        <end position="431"/>
    </location>
</feature>
<evidence type="ECO:0000259" key="5">
    <source>
        <dbReference type="Pfam" id="PF02225"/>
    </source>
</evidence>
<accession>A0AAV2YXX1</accession>
<reference evidence="6" key="2">
    <citation type="journal article" date="2023" name="Microbiol Resour">
        <title>Decontamination and Annotation of the Draft Genome Sequence of the Oomycete Lagenidium giganteum ARSEF 373.</title>
        <authorList>
            <person name="Morgan W.R."/>
            <person name="Tartar A."/>
        </authorList>
    </citation>
    <scope>NUCLEOTIDE SEQUENCE</scope>
    <source>
        <strain evidence="6">ARSEF 373</strain>
    </source>
</reference>
<organism evidence="6 7">
    <name type="scientific">Lagenidium giganteum</name>
    <dbReference type="NCBI Taxonomy" id="4803"/>
    <lineage>
        <taxon>Eukaryota</taxon>
        <taxon>Sar</taxon>
        <taxon>Stramenopiles</taxon>
        <taxon>Oomycota</taxon>
        <taxon>Peronosporomycetes</taxon>
        <taxon>Pythiales</taxon>
        <taxon>Pythiaceae</taxon>
    </lineage>
</organism>
<dbReference type="EMBL" id="DAKRPA010000136">
    <property type="protein sequence ID" value="DAZ97394.1"/>
    <property type="molecule type" value="Genomic_DNA"/>
</dbReference>
<feature type="signal peptide" evidence="4">
    <location>
        <begin position="1"/>
        <end position="20"/>
    </location>
</feature>
<dbReference type="SUPFAM" id="SSF52025">
    <property type="entry name" value="PA domain"/>
    <property type="match status" value="1"/>
</dbReference>
<dbReference type="InterPro" id="IPR046450">
    <property type="entry name" value="PA_dom_sf"/>
</dbReference>
<evidence type="ECO:0000313" key="7">
    <source>
        <dbReference type="Proteomes" id="UP001146120"/>
    </source>
</evidence>
<evidence type="ECO:0000256" key="1">
    <source>
        <dbReference type="ARBA" id="ARBA00022729"/>
    </source>
</evidence>
<dbReference type="InterPro" id="IPR003137">
    <property type="entry name" value="PA_domain"/>
</dbReference>
<evidence type="ECO:0000313" key="6">
    <source>
        <dbReference type="EMBL" id="DAZ97394.1"/>
    </source>
</evidence>
<feature type="domain" description="PA" evidence="5">
    <location>
        <begin position="236"/>
        <end position="314"/>
    </location>
</feature>
<dbReference type="FunFam" id="3.50.30.30:FF:000066">
    <property type="entry name" value="Signal peptide peptidase-like protein"/>
    <property type="match status" value="1"/>
</dbReference>
<keyword evidence="2" id="KW-0325">Glycoprotein</keyword>
<proteinExistence type="predicted"/>
<name>A0AAV2YXX1_9STRA</name>
<feature type="chain" id="PRO_5043662945" description="PA domain-containing protein" evidence="4">
    <location>
        <begin position="21"/>
        <end position="431"/>
    </location>
</feature>
<keyword evidence="1 4" id="KW-0732">Signal</keyword>
<sequence>MKASMWRVAALAWSATVALARGNGATGPADEPHWGRIYLRNGVAPIQYFRDSFSGPMVPHEVEFVFPKRDEDREGCAMLPDDEQEAIRAANGTAVLVVDRGTCTFELKSRNAQAMGAGGLVVVSLSDDVKAPVALVEGEDIEMPSLAVRRSGGQLLRAVGSRERLFGRIIPMTCTRKPYQCQPRRDVEKQYVSSATVRSGFVLAASSNETLGEFLAATYGGVLPTKALDIAHDVESTDGCNATTSGVDMKGMAVLVSGDKGACSVLERVTHAESAGAAMALIVSSSNASFARPTVQESWEGYNVTIPTIVITDALRDKLVEQRDSPSADGVKRGIRFQRQNEIADVWDEIRKLSVASSWPARTARREKLVQRLLSSAWVDDAHVKAIKRAFLDVGGGSVASWDRLSAPAVDESSAREPAENLPGAVVKEEL</sequence>
<keyword evidence="7" id="KW-1185">Reference proteome</keyword>
<dbReference type="PANTHER" id="PTHR22702:SF1">
    <property type="entry name" value="PROTEASE-ASSOCIATED DOMAIN-CONTAINING PROTEIN 1"/>
    <property type="match status" value="1"/>
</dbReference>
<dbReference type="Pfam" id="PF02225">
    <property type="entry name" value="PA"/>
    <property type="match status" value="2"/>
</dbReference>
<dbReference type="Gene3D" id="3.50.30.30">
    <property type="match status" value="2"/>
</dbReference>
<feature type="domain" description="PA" evidence="5">
    <location>
        <begin position="67"/>
        <end position="155"/>
    </location>
</feature>